<dbReference type="RefSeq" id="XP_062741500.1">
    <property type="nucleotide sequence ID" value="XM_062890665.1"/>
</dbReference>
<proteinExistence type="predicted"/>
<protein>
    <submittedName>
        <fullName evidence="2">Uncharacterized protein</fullName>
    </submittedName>
</protein>
<accession>A0ABR0G9V2</accession>
<feature type="region of interest" description="Disordered" evidence="1">
    <location>
        <begin position="128"/>
        <end position="179"/>
    </location>
</feature>
<dbReference type="Pfam" id="PF08432">
    <property type="entry name" value="Vfa1"/>
    <property type="match status" value="1"/>
</dbReference>
<evidence type="ECO:0000313" key="2">
    <source>
        <dbReference type="EMBL" id="KAK4652525.1"/>
    </source>
</evidence>
<feature type="compositionally biased region" description="Low complexity" evidence="1">
    <location>
        <begin position="167"/>
        <end position="179"/>
    </location>
</feature>
<name>A0ABR0G9V2_9PEZI</name>
<dbReference type="Proteomes" id="UP001323405">
    <property type="component" value="Unassembled WGS sequence"/>
</dbReference>
<comment type="caution">
    <text evidence="2">The sequence shown here is derived from an EMBL/GenBank/DDBJ whole genome shotgun (WGS) entry which is preliminary data.</text>
</comment>
<evidence type="ECO:0000256" key="1">
    <source>
        <dbReference type="SAM" id="MobiDB-lite"/>
    </source>
</evidence>
<feature type="compositionally biased region" description="Basic and acidic residues" evidence="1">
    <location>
        <begin position="152"/>
        <end position="166"/>
    </location>
</feature>
<reference evidence="2 3" key="1">
    <citation type="journal article" date="2023" name="bioRxiv">
        <title>High-quality genome assemblies of four members of thePodospora anserinaspecies complex.</title>
        <authorList>
            <person name="Ament-Velasquez S.L."/>
            <person name="Vogan A.A."/>
            <person name="Wallerman O."/>
            <person name="Hartmann F."/>
            <person name="Gautier V."/>
            <person name="Silar P."/>
            <person name="Giraud T."/>
            <person name="Johannesson H."/>
        </authorList>
    </citation>
    <scope>NUCLEOTIDE SEQUENCE [LARGE SCALE GENOMIC DNA]</scope>
    <source>
        <strain evidence="2 3">CBS 415.72m</strain>
    </source>
</reference>
<dbReference type="GeneID" id="87910572"/>
<dbReference type="PANTHER" id="PTHR28218:SF1">
    <property type="entry name" value="VPS4-ASSOCIATED PROTEIN 1"/>
    <property type="match status" value="1"/>
</dbReference>
<sequence length="256" mass="29385">MELPRGRLAWGLVAPTAQHYLESRHQQTTFSFSLSLSLSLCLECPKMAFPNEYTHRKVAETSAKSCEICYKPSSSVLITSDSKDWFYVCPSHLKDTGFCTPKIDHAAIEARKKKELEDEIERVKKEYEEKQKKKEKAAKKEDKEDKDDKDEKDDTKKTDDKDKDKAAATVRSADSPASSSLLPLAVSCRVPVLTVLQKKEETSVSPAEEEEPRVFELKPTFFQQRLFKKRQAEIAKRNRERLRDPNYFPSVPKNLP</sequence>
<keyword evidence="3" id="KW-1185">Reference proteome</keyword>
<evidence type="ECO:0000313" key="3">
    <source>
        <dbReference type="Proteomes" id="UP001323405"/>
    </source>
</evidence>
<feature type="compositionally biased region" description="Basic and acidic residues" evidence="1">
    <location>
        <begin position="128"/>
        <end position="143"/>
    </location>
</feature>
<organism evidence="2 3">
    <name type="scientific">Podospora pseudocomata</name>
    <dbReference type="NCBI Taxonomy" id="2093779"/>
    <lineage>
        <taxon>Eukaryota</taxon>
        <taxon>Fungi</taxon>
        <taxon>Dikarya</taxon>
        <taxon>Ascomycota</taxon>
        <taxon>Pezizomycotina</taxon>
        <taxon>Sordariomycetes</taxon>
        <taxon>Sordariomycetidae</taxon>
        <taxon>Sordariales</taxon>
        <taxon>Podosporaceae</taxon>
        <taxon>Podospora</taxon>
    </lineage>
</organism>
<dbReference type="InterPro" id="IPR013640">
    <property type="entry name" value="Vfa1"/>
</dbReference>
<gene>
    <name evidence="2" type="ORF">QC762_502390</name>
</gene>
<feature type="region of interest" description="Disordered" evidence="1">
    <location>
        <begin position="236"/>
        <end position="256"/>
    </location>
</feature>
<dbReference type="EMBL" id="JAFFHA010000007">
    <property type="protein sequence ID" value="KAK4652525.1"/>
    <property type="molecule type" value="Genomic_DNA"/>
</dbReference>
<dbReference type="PANTHER" id="PTHR28218">
    <property type="entry name" value="VPS4-ASSOCIATED PROTEIN 1"/>
    <property type="match status" value="1"/>
</dbReference>